<evidence type="ECO:0000313" key="3">
    <source>
        <dbReference type="Proteomes" id="UP000243459"/>
    </source>
</evidence>
<reference evidence="3" key="1">
    <citation type="journal article" date="2017" name="Nat. Commun.">
        <title>The asparagus genome sheds light on the origin and evolution of a young Y chromosome.</title>
        <authorList>
            <person name="Harkess A."/>
            <person name="Zhou J."/>
            <person name="Xu C."/>
            <person name="Bowers J.E."/>
            <person name="Van der Hulst R."/>
            <person name="Ayyampalayam S."/>
            <person name="Mercati F."/>
            <person name="Riccardi P."/>
            <person name="McKain M.R."/>
            <person name="Kakrana A."/>
            <person name="Tang H."/>
            <person name="Ray J."/>
            <person name="Groenendijk J."/>
            <person name="Arikit S."/>
            <person name="Mathioni S.M."/>
            <person name="Nakano M."/>
            <person name="Shan H."/>
            <person name="Telgmann-Rauber A."/>
            <person name="Kanno A."/>
            <person name="Yue Z."/>
            <person name="Chen H."/>
            <person name="Li W."/>
            <person name="Chen Y."/>
            <person name="Xu X."/>
            <person name="Zhang Y."/>
            <person name="Luo S."/>
            <person name="Chen H."/>
            <person name="Gao J."/>
            <person name="Mao Z."/>
            <person name="Pires J.C."/>
            <person name="Luo M."/>
            <person name="Kudrna D."/>
            <person name="Wing R.A."/>
            <person name="Meyers B.C."/>
            <person name="Yi K."/>
            <person name="Kong H."/>
            <person name="Lavrijsen P."/>
            <person name="Sunseri F."/>
            <person name="Falavigna A."/>
            <person name="Ye Y."/>
            <person name="Leebens-Mack J.H."/>
            <person name="Chen G."/>
        </authorList>
    </citation>
    <scope>NUCLEOTIDE SEQUENCE [LARGE SCALE GENOMIC DNA]</scope>
    <source>
        <strain evidence="3">cv. DH0086</strain>
    </source>
</reference>
<evidence type="ECO:0000256" key="1">
    <source>
        <dbReference type="SAM" id="SignalP"/>
    </source>
</evidence>
<evidence type="ECO:0000313" key="2">
    <source>
        <dbReference type="EMBL" id="ONK62854.1"/>
    </source>
</evidence>
<dbReference type="Gramene" id="ONK62854">
    <property type="protein sequence ID" value="ONK62854"/>
    <property type="gene ID" value="A4U43_C07F8830"/>
</dbReference>
<protein>
    <submittedName>
        <fullName evidence="2">Uncharacterized protein</fullName>
    </submittedName>
</protein>
<keyword evidence="1" id="KW-0732">Signal</keyword>
<gene>
    <name evidence="2" type="ORF">A4U43_C07F8830</name>
</gene>
<dbReference type="AlphaFoldDB" id="A0A5P1EAK5"/>
<keyword evidence="3" id="KW-1185">Reference proteome</keyword>
<accession>A0A5P1EAK5</accession>
<feature type="chain" id="PRO_5024438483" evidence="1">
    <location>
        <begin position="19"/>
        <end position="151"/>
    </location>
</feature>
<name>A0A5P1EAK5_ASPOF</name>
<proteinExistence type="predicted"/>
<feature type="signal peptide" evidence="1">
    <location>
        <begin position="1"/>
        <end position="18"/>
    </location>
</feature>
<organism evidence="2 3">
    <name type="scientific">Asparagus officinalis</name>
    <name type="common">Garden asparagus</name>
    <dbReference type="NCBI Taxonomy" id="4686"/>
    <lineage>
        <taxon>Eukaryota</taxon>
        <taxon>Viridiplantae</taxon>
        <taxon>Streptophyta</taxon>
        <taxon>Embryophyta</taxon>
        <taxon>Tracheophyta</taxon>
        <taxon>Spermatophyta</taxon>
        <taxon>Magnoliopsida</taxon>
        <taxon>Liliopsida</taxon>
        <taxon>Asparagales</taxon>
        <taxon>Asparagaceae</taxon>
        <taxon>Asparagoideae</taxon>
        <taxon>Asparagus</taxon>
    </lineage>
</organism>
<dbReference type="EMBL" id="CM007387">
    <property type="protein sequence ID" value="ONK62854.1"/>
    <property type="molecule type" value="Genomic_DNA"/>
</dbReference>
<sequence>MIADLFSLLSSLFSLYTGILNSLSRTNNNSNLNGEIDRFLKGGLGELRGMGGVKGEDLRGPMRLLKALVGEGREREGVEEVGGRGGAKVVGRDYEEWDVHGKGRLRRGGGDRGCRGLRMLGDEEGTKMVERDYEEWDVHGQWGRLRRGERR</sequence>
<dbReference type="Proteomes" id="UP000243459">
    <property type="component" value="Chromosome 7"/>
</dbReference>